<evidence type="ECO:0000313" key="3">
    <source>
        <dbReference type="Proteomes" id="UP001596190"/>
    </source>
</evidence>
<accession>A0ABW1T978</accession>
<keyword evidence="3" id="KW-1185">Reference proteome</keyword>
<keyword evidence="1" id="KW-1133">Transmembrane helix</keyword>
<dbReference type="Pfam" id="PF16069">
    <property type="entry name" value="DUF4811"/>
    <property type="match status" value="1"/>
</dbReference>
<dbReference type="EMBL" id="JBHSSA010000057">
    <property type="protein sequence ID" value="MFC6254635.1"/>
    <property type="molecule type" value="Genomic_DNA"/>
</dbReference>
<comment type="caution">
    <text evidence="2">The sequence shown here is derived from an EMBL/GenBank/DDBJ whole genome shotgun (WGS) entry which is preliminary data.</text>
</comment>
<protein>
    <submittedName>
        <fullName evidence="2">DUF4811 domain-containing protein</fullName>
    </submittedName>
</protein>
<dbReference type="RefSeq" id="WP_137630445.1">
    <property type="nucleotide sequence ID" value="NZ_BJDO01000008.1"/>
</dbReference>
<dbReference type="InterPro" id="IPR032083">
    <property type="entry name" value="DUF4811"/>
</dbReference>
<evidence type="ECO:0000313" key="2">
    <source>
        <dbReference type="EMBL" id="MFC6254635.1"/>
    </source>
</evidence>
<evidence type="ECO:0000256" key="1">
    <source>
        <dbReference type="SAM" id="Phobius"/>
    </source>
</evidence>
<gene>
    <name evidence="2" type="ORF">ACFP1H_08545</name>
</gene>
<feature type="transmembrane region" description="Helical" evidence="1">
    <location>
        <begin position="28"/>
        <end position="46"/>
    </location>
</feature>
<keyword evidence="1" id="KW-0812">Transmembrane</keyword>
<name>A0ABW1T978_9LACO</name>
<organism evidence="2 3">
    <name type="scientific">Secundilactobacillus hailunensis</name>
    <dbReference type="NCBI Taxonomy" id="2559923"/>
    <lineage>
        <taxon>Bacteria</taxon>
        <taxon>Bacillati</taxon>
        <taxon>Bacillota</taxon>
        <taxon>Bacilli</taxon>
        <taxon>Lactobacillales</taxon>
        <taxon>Lactobacillaceae</taxon>
        <taxon>Secundilactobacillus</taxon>
    </lineage>
</organism>
<proteinExistence type="predicted"/>
<keyword evidence="1" id="KW-0472">Membrane</keyword>
<sequence length="167" mass="19163">MIAITLFIGALLFAGSMIFISSGFNKTVWVTIGLILTVGSIALMILNYSQYWGMRKVTVQHVYPLTSSITAKKPVLLYHPIGTQNERVYLYKTNPLEHRLQRTDPTQGPVQVTRNASRNELKVTKTYRVYKSEELRLLFSAGVQNHEYVMTQWHFSLKPGWKLISTR</sequence>
<dbReference type="Proteomes" id="UP001596190">
    <property type="component" value="Unassembled WGS sequence"/>
</dbReference>
<reference evidence="3" key="1">
    <citation type="journal article" date="2019" name="Int. J. Syst. Evol. Microbiol.">
        <title>The Global Catalogue of Microorganisms (GCM) 10K type strain sequencing project: providing services to taxonomists for standard genome sequencing and annotation.</title>
        <authorList>
            <consortium name="The Broad Institute Genomics Platform"/>
            <consortium name="The Broad Institute Genome Sequencing Center for Infectious Disease"/>
            <person name="Wu L."/>
            <person name="Ma J."/>
        </authorList>
    </citation>
    <scope>NUCLEOTIDE SEQUENCE [LARGE SCALE GENOMIC DNA]</scope>
    <source>
        <strain evidence="3">CCM 8950</strain>
    </source>
</reference>